<evidence type="ECO:0000256" key="7">
    <source>
        <dbReference type="ARBA" id="ARBA00023601"/>
    </source>
</evidence>
<dbReference type="PANTHER" id="PTHR43273:SF3">
    <property type="entry name" value="ANAEROBIC SULFATASE-MATURATING ENZYME HOMOLOG ASLB-RELATED"/>
    <property type="match status" value="1"/>
</dbReference>
<dbReference type="InterPro" id="IPR013785">
    <property type="entry name" value="Aldolase_TIM"/>
</dbReference>
<dbReference type="AlphaFoldDB" id="A0A3D2SFD0"/>
<proteinExistence type="inferred from homology"/>
<keyword evidence="5" id="KW-0408">Iron</keyword>
<dbReference type="Pfam" id="PF04055">
    <property type="entry name" value="Radical_SAM"/>
    <property type="match status" value="1"/>
</dbReference>
<evidence type="ECO:0000256" key="5">
    <source>
        <dbReference type="ARBA" id="ARBA00023004"/>
    </source>
</evidence>
<gene>
    <name evidence="9" type="ORF">DHW31_02300</name>
</gene>
<evidence type="ECO:0000313" key="9">
    <source>
        <dbReference type="EMBL" id="HCK23606.1"/>
    </source>
</evidence>
<evidence type="ECO:0000256" key="6">
    <source>
        <dbReference type="ARBA" id="ARBA00023014"/>
    </source>
</evidence>
<dbReference type="EMBL" id="DPVG01000081">
    <property type="protein sequence ID" value="HCK23606.1"/>
    <property type="molecule type" value="Genomic_DNA"/>
</dbReference>
<keyword evidence="3" id="KW-0949">S-adenosyl-L-methionine</keyword>
<keyword evidence="4" id="KW-0479">Metal-binding</keyword>
<evidence type="ECO:0000256" key="4">
    <source>
        <dbReference type="ARBA" id="ARBA00022723"/>
    </source>
</evidence>
<evidence type="ECO:0000313" key="10">
    <source>
        <dbReference type="Proteomes" id="UP000263098"/>
    </source>
</evidence>
<evidence type="ECO:0000256" key="3">
    <source>
        <dbReference type="ARBA" id="ARBA00022691"/>
    </source>
</evidence>
<dbReference type="CDD" id="cd01335">
    <property type="entry name" value="Radical_SAM"/>
    <property type="match status" value="1"/>
</dbReference>
<evidence type="ECO:0000256" key="2">
    <source>
        <dbReference type="ARBA" id="ARBA00022485"/>
    </source>
</evidence>
<accession>A0A3D2SFD0</accession>
<dbReference type="SUPFAM" id="SSF102114">
    <property type="entry name" value="Radical SAM enzymes"/>
    <property type="match status" value="1"/>
</dbReference>
<evidence type="ECO:0000256" key="1">
    <source>
        <dbReference type="ARBA" id="ARBA00001966"/>
    </source>
</evidence>
<keyword evidence="6" id="KW-0411">Iron-sulfur</keyword>
<dbReference type="InterPro" id="IPR007197">
    <property type="entry name" value="rSAM"/>
</dbReference>
<dbReference type="PROSITE" id="PS01305">
    <property type="entry name" value="MOAA_NIFB_PQQE"/>
    <property type="match status" value="1"/>
</dbReference>
<dbReference type="GO" id="GO:0046872">
    <property type="term" value="F:metal ion binding"/>
    <property type="evidence" value="ECO:0007669"/>
    <property type="project" value="UniProtKB-KW"/>
</dbReference>
<dbReference type="GO" id="GO:0051539">
    <property type="term" value="F:4 iron, 4 sulfur cluster binding"/>
    <property type="evidence" value="ECO:0007669"/>
    <property type="project" value="UniProtKB-KW"/>
</dbReference>
<evidence type="ECO:0000259" key="8">
    <source>
        <dbReference type="Pfam" id="PF04055"/>
    </source>
</evidence>
<sequence length="205" mass="23857">MDTYILSQPTRSGNSYWLSNHKNLCGLAHPQLMNPASQDEYYYRKRQYLIKHMVANDYVEQHSARLTADMIRNKVVNLKQLVFEVTDSCNLRCKYCGYGDLYEGYDIRRNSKMTREQVQPLFDYLVGLWTQMPSDSYNDGTKISFYGGEPLLNMPFIKSAVSFFKNLSIHGKQFSFSMTSNAILLDRHIDFLAENEFSLLISLDH</sequence>
<protein>
    <recommendedName>
        <fullName evidence="8">Radical SAM core domain-containing protein</fullName>
    </recommendedName>
</protein>
<dbReference type="SFLD" id="SFLDG01067">
    <property type="entry name" value="SPASM/twitch_domain_containing"/>
    <property type="match status" value="1"/>
</dbReference>
<feature type="domain" description="Radical SAM core" evidence="8">
    <location>
        <begin position="84"/>
        <end position="204"/>
    </location>
</feature>
<reference evidence="9 10" key="1">
    <citation type="journal article" date="2018" name="Nat. Biotechnol.">
        <title>A standardized bacterial taxonomy based on genome phylogeny substantially revises the tree of life.</title>
        <authorList>
            <person name="Parks D.H."/>
            <person name="Chuvochina M."/>
            <person name="Waite D.W."/>
            <person name="Rinke C."/>
            <person name="Skarshewski A."/>
            <person name="Chaumeil P.A."/>
            <person name="Hugenholtz P."/>
        </authorList>
    </citation>
    <scope>NUCLEOTIDE SEQUENCE [LARGE SCALE GENOMIC DNA]</scope>
    <source>
        <strain evidence="9">UBA9667</strain>
    </source>
</reference>
<comment type="caution">
    <text evidence="9">The sequence shown here is derived from an EMBL/GenBank/DDBJ whole genome shotgun (WGS) entry which is preliminary data.</text>
</comment>
<dbReference type="InterPro" id="IPR058240">
    <property type="entry name" value="rSAM_sf"/>
</dbReference>
<dbReference type="GO" id="GO:0016491">
    <property type="term" value="F:oxidoreductase activity"/>
    <property type="evidence" value="ECO:0007669"/>
    <property type="project" value="InterPro"/>
</dbReference>
<dbReference type="InterPro" id="IPR000385">
    <property type="entry name" value="MoaA_NifB_PqqE_Fe-S-bd_CS"/>
</dbReference>
<dbReference type="InterPro" id="IPR023867">
    <property type="entry name" value="Sulphatase_maturase_rSAM"/>
</dbReference>
<name>A0A3D2SFD0_9BACE</name>
<keyword evidence="2" id="KW-0004">4Fe-4S</keyword>
<dbReference type="SFLD" id="SFLDS00029">
    <property type="entry name" value="Radical_SAM"/>
    <property type="match status" value="1"/>
</dbReference>
<comment type="cofactor">
    <cofactor evidence="1">
        <name>[4Fe-4S] cluster</name>
        <dbReference type="ChEBI" id="CHEBI:49883"/>
    </cofactor>
</comment>
<dbReference type="PANTHER" id="PTHR43273">
    <property type="entry name" value="ANAEROBIC SULFATASE-MATURATING ENZYME HOMOLOG ASLB-RELATED"/>
    <property type="match status" value="1"/>
</dbReference>
<comment type="similarity">
    <text evidence="7">Belongs to the radical SAM superfamily. Anaerobic sulfatase-maturating enzyme family.</text>
</comment>
<organism evidence="9 10">
    <name type="scientific">Bacteroides graminisolvens</name>
    <dbReference type="NCBI Taxonomy" id="477666"/>
    <lineage>
        <taxon>Bacteria</taxon>
        <taxon>Pseudomonadati</taxon>
        <taxon>Bacteroidota</taxon>
        <taxon>Bacteroidia</taxon>
        <taxon>Bacteroidales</taxon>
        <taxon>Bacteroidaceae</taxon>
        <taxon>Bacteroides</taxon>
    </lineage>
</organism>
<dbReference type="Gene3D" id="3.20.20.70">
    <property type="entry name" value="Aldolase class I"/>
    <property type="match status" value="1"/>
</dbReference>
<dbReference type="Proteomes" id="UP000263098">
    <property type="component" value="Unassembled WGS sequence"/>
</dbReference>